<comment type="caution">
    <text evidence="4">The sequence shown here is derived from an EMBL/GenBank/DDBJ whole genome shotgun (WGS) entry which is preliminary data.</text>
</comment>
<evidence type="ECO:0000256" key="1">
    <source>
        <dbReference type="ARBA" id="ARBA00022729"/>
    </source>
</evidence>
<feature type="region of interest" description="Disordered" evidence="2">
    <location>
        <begin position="26"/>
        <end position="53"/>
    </location>
</feature>
<dbReference type="RefSeq" id="WP_343940015.1">
    <property type="nucleotide sequence ID" value="NZ_BAAAHP010000036.1"/>
</dbReference>
<dbReference type="Proteomes" id="UP001499967">
    <property type="component" value="Unassembled WGS sequence"/>
</dbReference>
<feature type="signal peptide" evidence="3">
    <location>
        <begin position="1"/>
        <end position="26"/>
    </location>
</feature>
<dbReference type="InterPro" id="IPR006059">
    <property type="entry name" value="SBP"/>
</dbReference>
<gene>
    <name evidence="4" type="ORF">GCM10009559_13190</name>
</gene>
<name>A0ABN1PGD1_9PSEU</name>
<accession>A0ABN1PGD1</accession>
<dbReference type="Gene3D" id="3.40.190.10">
    <property type="entry name" value="Periplasmic binding protein-like II"/>
    <property type="match status" value="2"/>
</dbReference>
<organism evidence="4 5">
    <name type="scientific">Pseudonocardia zijingensis</name>
    <dbReference type="NCBI Taxonomy" id="153376"/>
    <lineage>
        <taxon>Bacteria</taxon>
        <taxon>Bacillati</taxon>
        <taxon>Actinomycetota</taxon>
        <taxon>Actinomycetes</taxon>
        <taxon>Pseudonocardiales</taxon>
        <taxon>Pseudonocardiaceae</taxon>
        <taxon>Pseudonocardia</taxon>
    </lineage>
</organism>
<dbReference type="PANTHER" id="PTHR30222">
    <property type="entry name" value="SPERMIDINE/PUTRESCINE-BINDING PERIPLASMIC PROTEIN"/>
    <property type="match status" value="1"/>
</dbReference>
<evidence type="ECO:0000313" key="4">
    <source>
        <dbReference type="EMBL" id="GAA0927405.1"/>
    </source>
</evidence>
<evidence type="ECO:0000256" key="2">
    <source>
        <dbReference type="SAM" id="MobiDB-lite"/>
    </source>
</evidence>
<feature type="compositionally biased region" description="Low complexity" evidence="2">
    <location>
        <begin position="26"/>
        <end position="37"/>
    </location>
</feature>
<keyword evidence="1 3" id="KW-0732">Signal</keyword>
<sequence>MRSTHLLAAAIAGTVLATAACGSAPAADPAAPAGPDTKITWQTTGGDATEQEKQAFQEPFTARTGANFENVTSLNYISQLITMVEARQTIWDVVHTGSYLVKQYCGTLFEPIDLSRVPAAEQVPEGTTTECSVPATKYAAGFAYDASVYQGDVPTSIGDFFDTARFPGKRVVFAGSPKGIIEAALVADGVAPDQLYPLDVDRALAKLGTIKSDIIFAPSFTALQQNLVNKQATMTVTLSGRLGIIRDSGSDLQPVWDFTSWDFDAFVVPKGSPNAAAAKEAVEFGLEPEQLVRYAELSGLTPVRGDIDPNGVRFSESGKLFNPFLDGDRGDVVLQDPEYWAEHYAEVAEKWTAWQVG</sequence>
<keyword evidence="5" id="KW-1185">Reference proteome</keyword>
<dbReference type="PANTHER" id="PTHR30222:SF2">
    <property type="entry name" value="ABC TRANSPORTER SUBSTRATE-BINDING PROTEIN"/>
    <property type="match status" value="1"/>
</dbReference>
<evidence type="ECO:0000256" key="3">
    <source>
        <dbReference type="SAM" id="SignalP"/>
    </source>
</evidence>
<proteinExistence type="predicted"/>
<reference evidence="4 5" key="1">
    <citation type="journal article" date="2019" name="Int. J. Syst. Evol. Microbiol.">
        <title>The Global Catalogue of Microorganisms (GCM) 10K type strain sequencing project: providing services to taxonomists for standard genome sequencing and annotation.</title>
        <authorList>
            <consortium name="The Broad Institute Genomics Platform"/>
            <consortium name="The Broad Institute Genome Sequencing Center for Infectious Disease"/>
            <person name="Wu L."/>
            <person name="Ma J."/>
        </authorList>
    </citation>
    <scope>NUCLEOTIDE SEQUENCE [LARGE SCALE GENOMIC DNA]</scope>
    <source>
        <strain evidence="4 5">JCM 11117</strain>
    </source>
</reference>
<dbReference type="Pfam" id="PF13416">
    <property type="entry name" value="SBP_bac_8"/>
    <property type="match status" value="1"/>
</dbReference>
<dbReference type="PROSITE" id="PS51257">
    <property type="entry name" value="PROKAR_LIPOPROTEIN"/>
    <property type="match status" value="1"/>
</dbReference>
<feature type="chain" id="PRO_5046844797" evidence="3">
    <location>
        <begin position="27"/>
        <end position="357"/>
    </location>
</feature>
<dbReference type="SUPFAM" id="SSF53850">
    <property type="entry name" value="Periplasmic binding protein-like II"/>
    <property type="match status" value="1"/>
</dbReference>
<dbReference type="EMBL" id="BAAAHP010000036">
    <property type="protein sequence ID" value="GAA0927405.1"/>
    <property type="molecule type" value="Genomic_DNA"/>
</dbReference>
<evidence type="ECO:0000313" key="5">
    <source>
        <dbReference type="Proteomes" id="UP001499967"/>
    </source>
</evidence>
<protein>
    <submittedName>
        <fullName evidence="4">ABC transporter substrate-binding protein</fullName>
    </submittedName>
</protein>